<organism evidence="1 2">
    <name type="scientific">Fusarium mangiferae</name>
    <name type="common">Mango malformation disease fungus</name>
    <dbReference type="NCBI Taxonomy" id="192010"/>
    <lineage>
        <taxon>Eukaryota</taxon>
        <taxon>Fungi</taxon>
        <taxon>Dikarya</taxon>
        <taxon>Ascomycota</taxon>
        <taxon>Pezizomycotina</taxon>
        <taxon>Sordariomycetes</taxon>
        <taxon>Hypocreomycetidae</taxon>
        <taxon>Hypocreales</taxon>
        <taxon>Nectriaceae</taxon>
        <taxon>Fusarium</taxon>
        <taxon>Fusarium fujikuroi species complex</taxon>
    </lineage>
</organism>
<name>A0A1L7T1B6_FUSMA</name>
<sequence length="234" mass="27439">MSYNEERGALGVRLALGQTSREPRVIQIACCHSPTCLECRRSRLNCPYYFRVSCRLSTFLQQDLAELGEDEEVPLEAEQNSLSIHNESDRMSLHRYVRLQHPGLPSSNLVFHPEVDILWLHFDAETEIAYELRRSYGRQLDHFKNVIVEETGLWGNLEKALEIMRSFRNIQIVHVWLESNRYDEVETQRTTEELLEVARKLQMRDRPALRRLNWVVNYVDDDGQVYGGFRANSN</sequence>
<proteinExistence type="predicted"/>
<keyword evidence="2" id="KW-1185">Reference proteome</keyword>
<gene>
    <name evidence="1" type="ORF">FMAN_07350</name>
</gene>
<dbReference type="VEuPathDB" id="FungiDB:FMAN_07350"/>
<dbReference type="AlphaFoldDB" id="A0A1L7T1B6"/>
<dbReference type="EMBL" id="FCQH01000005">
    <property type="protein sequence ID" value="CVK92454.1"/>
    <property type="molecule type" value="Genomic_DNA"/>
</dbReference>
<protein>
    <submittedName>
        <fullName evidence="1">Uncharacterized protein</fullName>
    </submittedName>
</protein>
<dbReference type="Proteomes" id="UP000184255">
    <property type="component" value="Unassembled WGS sequence"/>
</dbReference>
<evidence type="ECO:0000313" key="2">
    <source>
        <dbReference type="Proteomes" id="UP000184255"/>
    </source>
</evidence>
<dbReference type="RefSeq" id="XP_041681572.1">
    <property type="nucleotide sequence ID" value="XM_041830961.1"/>
</dbReference>
<accession>A0A1L7T1B6</accession>
<reference evidence="2" key="1">
    <citation type="journal article" date="2016" name="Genome Biol. Evol.">
        <title>Comparative 'omics' of the Fusarium fujikuroi species complex highlights differences in genetic potential and metabolite synthesis.</title>
        <authorList>
            <person name="Niehaus E.-M."/>
            <person name="Muensterkoetter M."/>
            <person name="Proctor R.H."/>
            <person name="Brown D.W."/>
            <person name="Sharon A."/>
            <person name="Idan Y."/>
            <person name="Oren-Young L."/>
            <person name="Sieber C.M."/>
            <person name="Novak O."/>
            <person name="Pencik A."/>
            <person name="Tarkowska D."/>
            <person name="Hromadova K."/>
            <person name="Freeman S."/>
            <person name="Maymon M."/>
            <person name="Elazar M."/>
            <person name="Youssef S.A."/>
            <person name="El-Shabrawy E.S.M."/>
            <person name="Shalaby A.B.A."/>
            <person name="Houterman P."/>
            <person name="Brock N.L."/>
            <person name="Burkhardt I."/>
            <person name="Tsavkelova E.A."/>
            <person name="Dickschat J.S."/>
            <person name="Galuszka P."/>
            <person name="Gueldener U."/>
            <person name="Tudzynski B."/>
        </authorList>
    </citation>
    <scope>NUCLEOTIDE SEQUENCE [LARGE SCALE GENOMIC DNA]</scope>
    <source>
        <strain evidence="2">MRC7560</strain>
    </source>
</reference>
<comment type="caution">
    <text evidence="1">The sequence shown here is derived from an EMBL/GenBank/DDBJ whole genome shotgun (WGS) entry which is preliminary data.</text>
</comment>
<evidence type="ECO:0000313" key="1">
    <source>
        <dbReference type="EMBL" id="CVK92454.1"/>
    </source>
</evidence>
<dbReference type="GeneID" id="65086611"/>